<name>A0A1B3ZEY2_9SPHN</name>
<evidence type="ECO:0000259" key="1">
    <source>
        <dbReference type="PROSITE" id="PS50943"/>
    </source>
</evidence>
<dbReference type="SUPFAM" id="SSF47413">
    <property type="entry name" value="lambda repressor-like DNA-binding domains"/>
    <property type="match status" value="1"/>
</dbReference>
<dbReference type="Pfam" id="PF01381">
    <property type="entry name" value="HTH_3"/>
    <property type="match status" value="1"/>
</dbReference>
<dbReference type="SMART" id="SM00530">
    <property type="entry name" value="HTH_XRE"/>
    <property type="match status" value="1"/>
</dbReference>
<dbReference type="InterPro" id="IPR001387">
    <property type="entry name" value="Cro/C1-type_HTH"/>
</dbReference>
<dbReference type="OrthoDB" id="123556at2"/>
<gene>
    <name evidence="2" type="ORF">AWL63_20520</name>
</gene>
<reference evidence="2 3" key="1">
    <citation type="submission" date="2016-01" db="EMBL/GenBank/DDBJ databases">
        <title>Complete genome and mega plasmid sequence of Sphingomonas panacis DCY99 elicits systemic resistance in rice to Xanthomonas oryzae.</title>
        <authorList>
            <person name="Kim Y.J."/>
            <person name="Yang D.C."/>
            <person name="Sing P."/>
        </authorList>
    </citation>
    <scope>NUCLEOTIDE SEQUENCE [LARGE SCALE GENOMIC DNA]</scope>
    <source>
        <strain evidence="2 3">DCY99</strain>
    </source>
</reference>
<dbReference type="KEGG" id="span:AWL63_20520"/>
<dbReference type="GO" id="GO:0003677">
    <property type="term" value="F:DNA binding"/>
    <property type="evidence" value="ECO:0007669"/>
    <property type="project" value="InterPro"/>
</dbReference>
<protein>
    <recommendedName>
        <fullName evidence="1">HTH cro/C1-type domain-containing protein</fullName>
    </recommendedName>
</protein>
<keyword evidence="3" id="KW-1185">Reference proteome</keyword>
<dbReference type="STRING" id="1560345.AWL63_20520"/>
<dbReference type="Gene3D" id="1.10.260.40">
    <property type="entry name" value="lambda repressor-like DNA-binding domains"/>
    <property type="match status" value="1"/>
</dbReference>
<evidence type="ECO:0000313" key="2">
    <source>
        <dbReference type="EMBL" id="AOH85985.1"/>
    </source>
</evidence>
<dbReference type="InterPro" id="IPR010982">
    <property type="entry name" value="Lambda_DNA-bd_dom_sf"/>
</dbReference>
<accession>A0A1B3ZEY2</accession>
<sequence>MTNPLDAHTARIGRGLHRFRRLQGIKQSHMAELLGVSQGSISRWESGTHAPDAPMRARIEALIAARVDTTGDAALKRLIETSSLRIHLICDATHRLLAVSPARAQSWRADAGSYIGTSLWRYASPEIIAAEDGLAERGWFDRPFQSLRFHTGPNASATIVIGAGWMEWESIPLADGRIGRLTMAVSDIA</sequence>
<dbReference type="PROSITE" id="PS50943">
    <property type="entry name" value="HTH_CROC1"/>
    <property type="match status" value="1"/>
</dbReference>
<dbReference type="AlphaFoldDB" id="A0A1B3ZEY2"/>
<organism evidence="2 3">
    <name type="scientific">Sphingomonas panacis</name>
    <dbReference type="NCBI Taxonomy" id="1560345"/>
    <lineage>
        <taxon>Bacteria</taxon>
        <taxon>Pseudomonadati</taxon>
        <taxon>Pseudomonadota</taxon>
        <taxon>Alphaproteobacteria</taxon>
        <taxon>Sphingomonadales</taxon>
        <taxon>Sphingomonadaceae</taxon>
        <taxon>Sphingomonas</taxon>
    </lineage>
</organism>
<dbReference type="Proteomes" id="UP000094256">
    <property type="component" value="Chromosome"/>
</dbReference>
<evidence type="ECO:0000313" key="3">
    <source>
        <dbReference type="Proteomes" id="UP000094256"/>
    </source>
</evidence>
<dbReference type="CDD" id="cd00093">
    <property type="entry name" value="HTH_XRE"/>
    <property type="match status" value="1"/>
</dbReference>
<proteinExistence type="predicted"/>
<feature type="domain" description="HTH cro/C1-type" evidence="1">
    <location>
        <begin position="16"/>
        <end position="53"/>
    </location>
</feature>
<dbReference type="EMBL" id="CP014168">
    <property type="protein sequence ID" value="AOH85985.1"/>
    <property type="molecule type" value="Genomic_DNA"/>
</dbReference>